<name>A0AAN8VCN3_9MAGN</name>
<dbReference type="Proteomes" id="UP001370490">
    <property type="component" value="Unassembled WGS sequence"/>
</dbReference>
<keyword evidence="4" id="KW-1185">Reference proteome</keyword>
<sequence length="234" mass="25276">MELQPKINCHQNKWGGSFFMPLLSSSSSSTPFNLSNPTTFIRFHRQIAGIKIDPIRTHVKRRCRGVVLASGKVGSAEQFWDAWKPVKGYSAPSLSDVVWPSAGAFLAMAILGKIDQILAPKGISITIASLGAVSAVLFAAPSSPAARKYNMFMSQVGCAALGVVALSLFAASLPILFIDVAKLHRLNFWYAVFPGATGCILLCLIQEIVSYLKENFNYVKFSSVVMKVDSVSAA</sequence>
<comment type="caution">
    <text evidence="3">The sequence shown here is derived from an EMBL/GenBank/DDBJ whole genome shotgun (WGS) entry which is preliminary data.</text>
</comment>
<dbReference type="PANTHER" id="PTHR33741">
    <property type="entry name" value="TRANSMEMBRANE PROTEIN DDB_G0269096-RELATED"/>
    <property type="match status" value="1"/>
</dbReference>
<dbReference type="PANTHER" id="PTHR33741:SF1">
    <property type="entry name" value="HPP FAMILY PROTEIN, EXPRESSED"/>
    <property type="match status" value="1"/>
</dbReference>
<gene>
    <name evidence="3" type="ORF">RJ641_009283</name>
</gene>
<evidence type="ECO:0000256" key="1">
    <source>
        <dbReference type="SAM" id="Phobius"/>
    </source>
</evidence>
<proteinExistence type="predicted"/>
<feature type="transmembrane region" description="Helical" evidence="1">
    <location>
        <begin position="188"/>
        <end position="212"/>
    </location>
</feature>
<keyword evidence="1" id="KW-0472">Membrane</keyword>
<evidence type="ECO:0000313" key="3">
    <source>
        <dbReference type="EMBL" id="KAK6924957.1"/>
    </source>
</evidence>
<evidence type="ECO:0000259" key="2">
    <source>
        <dbReference type="Pfam" id="PF04982"/>
    </source>
</evidence>
<dbReference type="InterPro" id="IPR058581">
    <property type="entry name" value="TM_HPP"/>
</dbReference>
<feature type="non-terminal residue" evidence="3">
    <location>
        <position position="234"/>
    </location>
</feature>
<dbReference type="AlphaFoldDB" id="A0AAN8VCN3"/>
<dbReference type="Pfam" id="PF04982">
    <property type="entry name" value="TM_HPP"/>
    <property type="match status" value="1"/>
</dbReference>
<organism evidence="3 4">
    <name type="scientific">Dillenia turbinata</name>
    <dbReference type="NCBI Taxonomy" id="194707"/>
    <lineage>
        <taxon>Eukaryota</taxon>
        <taxon>Viridiplantae</taxon>
        <taxon>Streptophyta</taxon>
        <taxon>Embryophyta</taxon>
        <taxon>Tracheophyta</taxon>
        <taxon>Spermatophyta</taxon>
        <taxon>Magnoliopsida</taxon>
        <taxon>eudicotyledons</taxon>
        <taxon>Gunneridae</taxon>
        <taxon>Pentapetalae</taxon>
        <taxon>Dilleniales</taxon>
        <taxon>Dilleniaceae</taxon>
        <taxon>Dillenia</taxon>
    </lineage>
</organism>
<keyword evidence="1" id="KW-0812">Transmembrane</keyword>
<keyword evidence="1" id="KW-1133">Transmembrane helix</keyword>
<feature type="transmembrane region" description="Helical" evidence="1">
    <location>
        <begin position="152"/>
        <end position="176"/>
    </location>
</feature>
<reference evidence="3 4" key="1">
    <citation type="submission" date="2023-12" db="EMBL/GenBank/DDBJ databases">
        <title>A high-quality genome assembly for Dillenia turbinata (Dilleniales).</title>
        <authorList>
            <person name="Chanderbali A."/>
        </authorList>
    </citation>
    <scope>NUCLEOTIDE SEQUENCE [LARGE SCALE GENOMIC DNA]</scope>
    <source>
        <strain evidence="3">LSX21</strain>
        <tissue evidence="3">Leaf</tissue>
    </source>
</reference>
<accession>A0AAN8VCN3</accession>
<feature type="domain" description="HPP transmembrane region" evidence="2">
    <location>
        <begin position="91"/>
        <end position="171"/>
    </location>
</feature>
<protein>
    <recommendedName>
        <fullName evidence="2">HPP transmembrane region domain-containing protein</fullName>
    </recommendedName>
</protein>
<dbReference type="EMBL" id="JBAMMX010000016">
    <property type="protein sequence ID" value="KAK6924957.1"/>
    <property type="molecule type" value="Genomic_DNA"/>
</dbReference>
<evidence type="ECO:0000313" key="4">
    <source>
        <dbReference type="Proteomes" id="UP001370490"/>
    </source>
</evidence>
<dbReference type="InterPro" id="IPR007065">
    <property type="entry name" value="HPP"/>
</dbReference>